<dbReference type="RefSeq" id="WP_381441537.1">
    <property type="nucleotide sequence ID" value="NZ_JBHSNP010000002.1"/>
</dbReference>
<keyword evidence="2" id="KW-0067">ATP-binding</keyword>
<evidence type="ECO:0000313" key="7">
    <source>
        <dbReference type="Proteomes" id="UP001596071"/>
    </source>
</evidence>
<dbReference type="PANTHER" id="PTHR11361:SF152">
    <property type="entry name" value="DNA MISMATCH REPAIR PROTEIN"/>
    <property type="match status" value="1"/>
</dbReference>
<accession>A0ABW0TTY0</accession>
<proteinExistence type="predicted"/>
<evidence type="ECO:0000256" key="4">
    <source>
        <dbReference type="SAM" id="Phobius"/>
    </source>
</evidence>
<gene>
    <name evidence="6" type="ORF">ACFPTP_01130</name>
</gene>
<feature type="domain" description="DNA mismatch repair proteins mutS family" evidence="5">
    <location>
        <begin position="358"/>
        <end position="543"/>
    </location>
</feature>
<dbReference type="Proteomes" id="UP001596071">
    <property type="component" value="Unassembled WGS sequence"/>
</dbReference>
<feature type="transmembrane region" description="Helical" evidence="4">
    <location>
        <begin position="6"/>
        <end position="22"/>
    </location>
</feature>
<evidence type="ECO:0000256" key="1">
    <source>
        <dbReference type="ARBA" id="ARBA00022741"/>
    </source>
</evidence>
<dbReference type="InterPro" id="IPR027417">
    <property type="entry name" value="P-loop_NTPase"/>
</dbReference>
<name>A0ABW0TTY0_9BACL</name>
<keyword evidence="7" id="KW-1185">Reference proteome</keyword>
<comment type="caution">
    <text evidence="6">The sequence shown here is derived from an EMBL/GenBank/DDBJ whole genome shotgun (WGS) entry which is preliminary data.</text>
</comment>
<reference evidence="7" key="1">
    <citation type="journal article" date="2019" name="Int. J. Syst. Evol. Microbiol.">
        <title>The Global Catalogue of Microorganisms (GCM) 10K type strain sequencing project: providing services to taxonomists for standard genome sequencing and annotation.</title>
        <authorList>
            <consortium name="The Broad Institute Genomics Platform"/>
            <consortium name="The Broad Institute Genome Sequencing Center for Infectious Disease"/>
            <person name="Wu L."/>
            <person name="Ma J."/>
        </authorList>
    </citation>
    <scope>NUCLEOTIDE SEQUENCE [LARGE SCALE GENOMIC DNA]</scope>
    <source>
        <strain evidence="7">KACC 11299</strain>
    </source>
</reference>
<dbReference type="SMART" id="SM00534">
    <property type="entry name" value="MUTSac"/>
    <property type="match status" value="1"/>
</dbReference>
<dbReference type="InterPro" id="IPR000432">
    <property type="entry name" value="DNA_mismatch_repair_MutS_C"/>
</dbReference>
<keyword evidence="4" id="KW-1133">Transmembrane helix</keyword>
<feature type="transmembrane region" description="Helical" evidence="4">
    <location>
        <begin position="162"/>
        <end position="179"/>
    </location>
</feature>
<protein>
    <recommendedName>
        <fullName evidence="5">DNA mismatch repair proteins mutS family domain-containing protein</fullName>
    </recommendedName>
</protein>
<evidence type="ECO:0000313" key="6">
    <source>
        <dbReference type="EMBL" id="MFC5601870.1"/>
    </source>
</evidence>
<dbReference type="EMBL" id="JBHSNP010000002">
    <property type="protein sequence ID" value="MFC5601870.1"/>
    <property type="molecule type" value="Genomic_DNA"/>
</dbReference>
<keyword evidence="1" id="KW-0547">Nucleotide-binding</keyword>
<keyword evidence="4" id="KW-0812">Transmembrane</keyword>
<dbReference type="SUPFAM" id="SSF52540">
    <property type="entry name" value="P-loop containing nucleoside triphosphate hydrolases"/>
    <property type="match status" value="1"/>
</dbReference>
<keyword evidence="3" id="KW-0238">DNA-binding</keyword>
<dbReference type="PANTHER" id="PTHR11361">
    <property type="entry name" value="DNA MISMATCH REPAIR PROTEIN MUTS FAMILY MEMBER"/>
    <property type="match status" value="1"/>
</dbReference>
<evidence type="ECO:0000256" key="3">
    <source>
        <dbReference type="ARBA" id="ARBA00023125"/>
    </source>
</evidence>
<sequence>MSYPLVLFVAILISVLTIHLLTKDRKTRNQFRQEWETGAFSRLREAPESIASYWENKKNNADSYDGVDLLTWHDLSMDQVFRKMNYTQTSVGSEYLLNQLRDIDISLNHIEKDEKLYITLGNNQELREEILLALSKLGKRDYTNSSSFFYGKAQKALKNANVFLLLALLPVASIVLVFFQLKWGLLFLFLSFLINAFMYYRHKNALEYGLHSVNYAANIIHTGKKLATLKDDSISEYTNRLQTNLKPLKKLLFLSNFVSVGNKGGGEFDVIFEYIRILFLIDFISYNKIIGTVTKHADNYREVWQVIGKLDAAVAVAFYRHSLTSYCKPEFTDSEEISFVNMAHPLLDKPVTNSSRLGKCTLITGSNASGKSTYSKAVAINAILAQTIHTALADHWSMKPSFVATSMAVQDNVLDGDSYFIAEIKSLKRIIKLLEEGKPCISVIDELLKGTNTAERIAASGAIMEWLSKGKGINITASHDIELTEMMKRSYENYHFTETFIDGDIHFDYKIRSGPSTSRNAIKLLEVLSYPEEITEQANRLAEDFMNEREWKVLMN</sequence>
<dbReference type="InterPro" id="IPR045076">
    <property type="entry name" value="MutS"/>
</dbReference>
<evidence type="ECO:0000259" key="5">
    <source>
        <dbReference type="SMART" id="SM00534"/>
    </source>
</evidence>
<evidence type="ECO:0000256" key="2">
    <source>
        <dbReference type="ARBA" id="ARBA00022840"/>
    </source>
</evidence>
<keyword evidence="4" id="KW-0472">Membrane</keyword>
<organism evidence="6 7">
    <name type="scientific">Sporosarcina koreensis</name>
    <dbReference type="NCBI Taxonomy" id="334735"/>
    <lineage>
        <taxon>Bacteria</taxon>
        <taxon>Bacillati</taxon>
        <taxon>Bacillota</taxon>
        <taxon>Bacilli</taxon>
        <taxon>Bacillales</taxon>
        <taxon>Caryophanaceae</taxon>
        <taxon>Sporosarcina</taxon>
    </lineage>
</organism>
<dbReference type="Pfam" id="PF00488">
    <property type="entry name" value="MutS_V"/>
    <property type="match status" value="1"/>
</dbReference>
<dbReference type="Gene3D" id="3.40.50.300">
    <property type="entry name" value="P-loop containing nucleotide triphosphate hydrolases"/>
    <property type="match status" value="1"/>
</dbReference>